<reference evidence="1" key="1">
    <citation type="submission" date="2018-04" db="EMBL/GenBank/DDBJ databases">
        <authorList>
            <person name="Feng Y."/>
        </authorList>
    </citation>
    <scope>NUCLEOTIDE SEQUENCE</scope>
    <source>
        <strain evidence="1">104</strain>
        <plasmid evidence="1">pHXH-4</plasmid>
    </source>
</reference>
<proteinExistence type="predicted"/>
<organism evidence="1">
    <name type="scientific">Escherichia coli</name>
    <dbReference type="NCBI Taxonomy" id="562"/>
    <lineage>
        <taxon>Bacteria</taxon>
        <taxon>Pseudomonadati</taxon>
        <taxon>Pseudomonadota</taxon>
        <taxon>Gammaproteobacteria</taxon>
        <taxon>Enterobacterales</taxon>
        <taxon>Enterobacteriaceae</taxon>
        <taxon>Escherichia</taxon>
    </lineage>
</organism>
<sequence>MRITAPVPFIFLPPLIQAGECVINFYNLLLPGMEEGFREALFFRLL</sequence>
<evidence type="ECO:0000313" key="1">
    <source>
        <dbReference type="EMBL" id="AZM66508.1"/>
    </source>
</evidence>
<keyword evidence="1" id="KW-0614">Plasmid</keyword>
<geneLocation type="plasmid" evidence="1">
    <name>pHXH-4</name>
</geneLocation>
<name>A0A3Q8VMH6_ECOLX</name>
<accession>A0A3Q8VMH6</accession>
<dbReference type="AlphaFoldDB" id="A0A3Q8VMH6"/>
<protein>
    <submittedName>
        <fullName evidence="1">Uncharacterized protein</fullName>
    </submittedName>
</protein>
<dbReference type="EMBL" id="MH257956">
    <property type="protein sequence ID" value="AZM66508.1"/>
    <property type="molecule type" value="Genomic_DNA"/>
</dbReference>